<organism evidence="2">
    <name type="scientific">uncultured Rubellimicrobium sp</name>
    <dbReference type="NCBI Taxonomy" id="543078"/>
    <lineage>
        <taxon>Bacteria</taxon>
        <taxon>Pseudomonadati</taxon>
        <taxon>Pseudomonadota</taxon>
        <taxon>Alphaproteobacteria</taxon>
        <taxon>Rhodobacterales</taxon>
        <taxon>Roseobacteraceae</taxon>
        <taxon>Rubellimicrobium</taxon>
        <taxon>environmental samples</taxon>
    </lineage>
</organism>
<feature type="compositionally biased region" description="Basic and acidic residues" evidence="1">
    <location>
        <begin position="120"/>
        <end position="129"/>
    </location>
</feature>
<feature type="compositionally biased region" description="Basic and acidic residues" evidence="1">
    <location>
        <begin position="60"/>
        <end position="77"/>
    </location>
</feature>
<accession>A0A6J4Q625</accession>
<feature type="non-terminal residue" evidence="2">
    <location>
        <position position="168"/>
    </location>
</feature>
<reference evidence="2" key="1">
    <citation type="submission" date="2020-02" db="EMBL/GenBank/DDBJ databases">
        <authorList>
            <person name="Meier V. D."/>
        </authorList>
    </citation>
    <scope>NUCLEOTIDE SEQUENCE</scope>
    <source>
        <strain evidence="2">AVDCRST_MAG15</strain>
    </source>
</reference>
<dbReference type="EMBL" id="CADCUU010000472">
    <property type="protein sequence ID" value="CAA9435043.1"/>
    <property type="molecule type" value="Genomic_DNA"/>
</dbReference>
<dbReference type="AlphaFoldDB" id="A0A6J4Q625"/>
<proteinExistence type="predicted"/>
<evidence type="ECO:0000313" key="2">
    <source>
        <dbReference type="EMBL" id="CAA9435043.1"/>
    </source>
</evidence>
<sequence length="168" mass="17684">VPLGDDRVRQRARHPDLHGPAARTRSVSRGSSDLPARRAEPCDHLPLPAPHESGPVAAGEHPRPDRTDAPHGPERAHGGGHGGTAGHAARVPASRRASHLRDAAHHLSFLRRRGGGRASGEPHDPESRGRAHRHLVQPRSECIGQGLANFATGFIGGKAGCAIIGQSM</sequence>
<feature type="non-terminal residue" evidence="2">
    <location>
        <position position="1"/>
    </location>
</feature>
<gene>
    <name evidence="2" type="ORF">AVDCRST_MAG15-3269</name>
</gene>
<evidence type="ECO:0000256" key="1">
    <source>
        <dbReference type="SAM" id="MobiDB-lite"/>
    </source>
</evidence>
<feature type="region of interest" description="Disordered" evidence="1">
    <location>
        <begin position="1"/>
        <end position="132"/>
    </location>
</feature>
<protein>
    <submittedName>
        <fullName evidence="2">Sulfate permease</fullName>
    </submittedName>
</protein>
<name>A0A6J4Q625_9RHOB</name>
<feature type="compositionally biased region" description="Basic and acidic residues" evidence="1">
    <location>
        <begin position="1"/>
        <end position="17"/>
    </location>
</feature>